<name>A0A8J7M2V8_9BACT</name>
<reference evidence="1" key="1">
    <citation type="submission" date="2020-12" db="EMBL/GenBank/DDBJ databases">
        <title>Geomonas sp. Red875, isolated from river sediment.</title>
        <authorList>
            <person name="Xu Z."/>
            <person name="Zhang Z."/>
            <person name="Masuda Y."/>
            <person name="Itoh H."/>
            <person name="Senoo K."/>
        </authorList>
    </citation>
    <scope>NUCLEOTIDE SEQUENCE</scope>
    <source>
        <strain evidence="1">Red875</strain>
    </source>
</reference>
<dbReference type="AlphaFoldDB" id="A0A8J7M2V8"/>
<organism evidence="1 2">
    <name type="scientific">Geomesophilobacter sediminis</name>
    <dbReference type="NCBI Taxonomy" id="2798584"/>
    <lineage>
        <taxon>Bacteria</taxon>
        <taxon>Pseudomonadati</taxon>
        <taxon>Thermodesulfobacteriota</taxon>
        <taxon>Desulfuromonadia</taxon>
        <taxon>Geobacterales</taxon>
        <taxon>Geobacteraceae</taxon>
        <taxon>Geomesophilobacter</taxon>
    </lineage>
</organism>
<dbReference type="Proteomes" id="UP000636888">
    <property type="component" value="Unassembled WGS sequence"/>
</dbReference>
<evidence type="ECO:0000313" key="2">
    <source>
        <dbReference type="Proteomes" id="UP000636888"/>
    </source>
</evidence>
<dbReference type="PROSITE" id="PS51257">
    <property type="entry name" value="PROKAR_LIPOPROTEIN"/>
    <property type="match status" value="1"/>
</dbReference>
<dbReference type="InterPro" id="IPR007485">
    <property type="entry name" value="LPS_assembly_LptE"/>
</dbReference>
<dbReference type="Gene3D" id="3.30.160.150">
    <property type="entry name" value="Lipoprotein like domain"/>
    <property type="match status" value="1"/>
</dbReference>
<protein>
    <submittedName>
        <fullName evidence="1">LptE family protein</fullName>
    </submittedName>
</protein>
<evidence type="ECO:0000313" key="1">
    <source>
        <dbReference type="EMBL" id="MBJ6727733.1"/>
    </source>
</evidence>
<dbReference type="GO" id="GO:0019867">
    <property type="term" value="C:outer membrane"/>
    <property type="evidence" value="ECO:0007669"/>
    <property type="project" value="InterPro"/>
</dbReference>
<dbReference type="RefSeq" id="WP_199386873.1">
    <property type="nucleotide sequence ID" value="NZ_JAEMHM010000028.1"/>
</dbReference>
<dbReference type="GO" id="GO:0043165">
    <property type="term" value="P:Gram-negative-bacterium-type cell outer membrane assembly"/>
    <property type="evidence" value="ECO:0007669"/>
    <property type="project" value="InterPro"/>
</dbReference>
<dbReference type="EMBL" id="JAEMHM010000028">
    <property type="protein sequence ID" value="MBJ6727733.1"/>
    <property type="molecule type" value="Genomic_DNA"/>
</dbReference>
<proteinExistence type="predicted"/>
<accession>A0A8J7M2V8</accession>
<gene>
    <name evidence="1" type="ORF">JFN93_23745</name>
</gene>
<dbReference type="Pfam" id="PF04390">
    <property type="entry name" value="LptE"/>
    <property type="match status" value="1"/>
</dbReference>
<comment type="caution">
    <text evidence="1">The sequence shown here is derived from an EMBL/GenBank/DDBJ whole genome shotgun (WGS) entry which is preliminary data.</text>
</comment>
<keyword evidence="2" id="KW-1185">Reference proteome</keyword>
<sequence>MSKLLLILLAVLVLSGCGYHVVGDRDFLQGANGVNVILFVNRSYRSGVEGVLGRQIVDEFAQRSGGKVLPGDKADLELVGVILSYATIPVSYTANDVIREYQASLKVEATLRQRTSQKVLWKGEVTETQVYPANIPPQNATTTATPVQQNAGTIPLQQNAESAAVERICRRIAEDIWTKAGERF</sequence>